<evidence type="ECO:0000256" key="2">
    <source>
        <dbReference type="ARBA" id="ARBA00009178"/>
    </source>
</evidence>
<evidence type="ECO:0008006" key="12">
    <source>
        <dbReference type="Google" id="ProtNLM"/>
    </source>
</evidence>
<reference evidence="10" key="2">
    <citation type="submission" date="2022-03" db="EMBL/GenBank/DDBJ databases">
        <title>Draft title - Genomic analysis of global carrot germplasm unveils the trajectory of domestication and the origin of high carotenoid orange carrot.</title>
        <authorList>
            <person name="Iorizzo M."/>
            <person name="Ellison S."/>
            <person name="Senalik D."/>
            <person name="Macko-Podgorni A."/>
            <person name="Grzebelus D."/>
            <person name="Bostan H."/>
            <person name="Rolling W."/>
            <person name="Curaba J."/>
            <person name="Simon P."/>
        </authorList>
    </citation>
    <scope>NUCLEOTIDE SEQUENCE</scope>
    <source>
        <tissue evidence="10">Leaf</tissue>
    </source>
</reference>
<evidence type="ECO:0000256" key="8">
    <source>
        <dbReference type="SAM" id="MobiDB-lite"/>
    </source>
</evidence>
<evidence type="ECO:0000256" key="5">
    <source>
        <dbReference type="ARBA" id="ARBA00022729"/>
    </source>
</evidence>
<dbReference type="InterPro" id="IPR008801">
    <property type="entry name" value="RALF"/>
</dbReference>
<comment type="similarity">
    <text evidence="2">Belongs to the plant rapid alkalinization factor (RALF) family.</text>
</comment>
<dbReference type="GO" id="GO:0005576">
    <property type="term" value="C:extracellular region"/>
    <property type="evidence" value="ECO:0007669"/>
    <property type="project" value="UniProtKB-SubCell"/>
</dbReference>
<evidence type="ECO:0000256" key="7">
    <source>
        <dbReference type="ARBA" id="ARBA00037228"/>
    </source>
</evidence>
<keyword evidence="4" id="KW-0372">Hormone</keyword>
<feature type="region of interest" description="Disordered" evidence="8">
    <location>
        <begin position="67"/>
        <end position="91"/>
    </location>
</feature>
<dbReference type="EMBL" id="CP093347">
    <property type="protein sequence ID" value="WOH02263.1"/>
    <property type="molecule type" value="Genomic_DNA"/>
</dbReference>
<evidence type="ECO:0000256" key="6">
    <source>
        <dbReference type="ARBA" id="ARBA00023157"/>
    </source>
</evidence>
<comment type="subcellular location">
    <subcellularLocation>
        <location evidence="1">Secreted</location>
    </subcellularLocation>
</comment>
<evidence type="ECO:0000256" key="1">
    <source>
        <dbReference type="ARBA" id="ARBA00004613"/>
    </source>
</evidence>
<keyword evidence="6" id="KW-1015">Disulfide bond</keyword>
<dbReference type="PANTHER" id="PTHR34270">
    <property type="entry name" value="PROTEIN RALF-LIKE 15-RELATED"/>
    <property type="match status" value="1"/>
</dbReference>
<feature type="chain" id="PRO_5042027312" description="Rapid alkalinization factor 1" evidence="9">
    <location>
        <begin position="18"/>
        <end position="91"/>
    </location>
</feature>
<accession>A0AAF0X6D4</accession>
<keyword evidence="5 9" id="KW-0732">Signal</keyword>
<comment type="function">
    <text evidence="7">Cell signaling peptide that may regulate plant stress, growth, and development. Mediates a rapid alkalinization of extracellular space by mediating a transient increase in the cytoplasmic Ca(2+) concentration leading to a calcium-dependent signaling events through a cell surface receptor and a concomitant activation of some intracellular mitogen-activated protein kinases.</text>
</comment>
<name>A0AAF0X6D4_DAUCS</name>
<keyword evidence="11" id="KW-1185">Reference proteome</keyword>
<evidence type="ECO:0000313" key="10">
    <source>
        <dbReference type="EMBL" id="WOH02263.1"/>
    </source>
</evidence>
<keyword evidence="3" id="KW-0964">Secreted</keyword>
<organism evidence="10 11">
    <name type="scientific">Daucus carota subsp. sativus</name>
    <name type="common">Carrot</name>
    <dbReference type="NCBI Taxonomy" id="79200"/>
    <lineage>
        <taxon>Eukaryota</taxon>
        <taxon>Viridiplantae</taxon>
        <taxon>Streptophyta</taxon>
        <taxon>Embryophyta</taxon>
        <taxon>Tracheophyta</taxon>
        <taxon>Spermatophyta</taxon>
        <taxon>Magnoliopsida</taxon>
        <taxon>eudicotyledons</taxon>
        <taxon>Gunneridae</taxon>
        <taxon>Pentapetalae</taxon>
        <taxon>asterids</taxon>
        <taxon>campanulids</taxon>
        <taxon>Apiales</taxon>
        <taxon>Apiaceae</taxon>
        <taxon>Apioideae</taxon>
        <taxon>Scandiceae</taxon>
        <taxon>Daucinae</taxon>
        <taxon>Daucus</taxon>
        <taxon>Daucus sect. Daucus</taxon>
    </lineage>
</organism>
<dbReference type="AlphaFoldDB" id="A0AAF0X6D4"/>
<evidence type="ECO:0000256" key="4">
    <source>
        <dbReference type="ARBA" id="ARBA00022702"/>
    </source>
</evidence>
<sequence length="91" mass="9586">MYLINISVLICIALALAVTVGADSSIDNGAVGMDGTPCDPLRDPQGCRPLPANPYNRGCSKINRCRGNEKQDASDGIAPVEGEAEERIRGN</sequence>
<evidence type="ECO:0000256" key="9">
    <source>
        <dbReference type="SAM" id="SignalP"/>
    </source>
</evidence>
<evidence type="ECO:0000313" key="11">
    <source>
        <dbReference type="Proteomes" id="UP000077755"/>
    </source>
</evidence>
<protein>
    <recommendedName>
        <fullName evidence="12">Rapid alkalinization factor 1</fullName>
    </recommendedName>
</protein>
<proteinExistence type="inferred from homology"/>
<evidence type="ECO:0000256" key="3">
    <source>
        <dbReference type="ARBA" id="ARBA00022525"/>
    </source>
</evidence>
<feature type="signal peptide" evidence="9">
    <location>
        <begin position="1"/>
        <end position="17"/>
    </location>
</feature>
<gene>
    <name evidence="10" type="ORF">DCAR_0521652</name>
</gene>
<reference evidence="10" key="1">
    <citation type="journal article" date="2016" name="Nat. Genet.">
        <title>A high-quality carrot genome assembly provides new insights into carotenoid accumulation and asterid genome evolution.</title>
        <authorList>
            <person name="Iorizzo M."/>
            <person name="Ellison S."/>
            <person name="Senalik D."/>
            <person name="Zeng P."/>
            <person name="Satapoomin P."/>
            <person name="Huang J."/>
            <person name="Bowman M."/>
            <person name="Iovene M."/>
            <person name="Sanseverino W."/>
            <person name="Cavagnaro P."/>
            <person name="Yildiz M."/>
            <person name="Macko-Podgorni A."/>
            <person name="Moranska E."/>
            <person name="Grzebelus E."/>
            <person name="Grzebelus D."/>
            <person name="Ashrafi H."/>
            <person name="Zheng Z."/>
            <person name="Cheng S."/>
            <person name="Spooner D."/>
            <person name="Van Deynze A."/>
            <person name="Simon P."/>
        </authorList>
    </citation>
    <scope>NUCLEOTIDE SEQUENCE</scope>
    <source>
        <tissue evidence="10">Leaf</tissue>
    </source>
</reference>
<dbReference type="Proteomes" id="UP000077755">
    <property type="component" value="Chromosome 5"/>
</dbReference>
<dbReference type="GO" id="GO:0005179">
    <property type="term" value="F:hormone activity"/>
    <property type="evidence" value="ECO:0007669"/>
    <property type="project" value="UniProtKB-KW"/>
</dbReference>
<dbReference type="Pfam" id="PF05498">
    <property type="entry name" value="RALF"/>
    <property type="match status" value="1"/>
</dbReference>
<dbReference type="PANTHER" id="PTHR34270:SF3">
    <property type="entry name" value="PROTEIN RALF-LIKE 16-RELATED"/>
    <property type="match status" value="1"/>
</dbReference>